<feature type="region of interest" description="Disordered" evidence="1">
    <location>
        <begin position="168"/>
        <end position="190"/>
    </location>
</feature>
<proteinExistence type="predicted"/>
<reference evidence="2 3" key="1">
    <citation type="submission" date="2014-12" db="EMBL/GenBank/DDBJ databases">
        <title>Frankia sp. BMG5.1 draft genome.</title>
        <authorList>
            <person name="Gtari M."/>
            <person name="Ghodhbane-Gtari F."/>
            <person name="Nouioui I."/>
            <person name="Ktari A."/>
            <person name="Hezbri K."/>
            <person name="Mimouni W."/>
            <person name="Sbissi I."/>
            <person name="Ayari A."/>
            <person name="Yamanaka T."/>
            <person name="Normand P."/>
            <person name="Tisa L.S."/>
            <person name="Boudabous A."/>
        </authorList>
    </citation>
    <scope>NUCLEOTIDE SEQUENCE [LARGE SCALE GENOMIC DNA]</scope>
    <source>
        <strain evidence="2 3">BMG5.1</strain>
    </source>
</reference>
<comment type="caution">
    <text evidence="2">The sequence shown here is derived from an EMBL/GenBank/DDBJ whole genome shotgun (WGS) entry which is preliminary data.</text>
</comment>
<evidence type="ECO:0000313" key="2">
    <source>
        <dbReference type="EMBL" id="KLL10578.1"/>
    </source>
</evidence>
<dbReference type="Proteomes" id="UP000035425">
    <property type="component" value="Unassembled WGS sequence"/>
</dbReference>
<organism evidence="2 3">
    <name type="scientific">Protofrankia coriariae</name>
    <dbReference type="NCBI Taxonomy" id="1562887"/>
    <lineage>
        <taxon>Bacteria</taxon>
        <taxon>Bacillati</taxon>
        <taxon>Actinomycetota</taxon>
        <taxon>Actinomycetes</taxon>
        <taxon>Frankiales</taxon>
        <taxon>Frankiaceae</taxon>
        <taxon>Protofrankia</taxon>
    </lineage>
</organism>
<dbReference type="RefSeq" id="WP_047224056.1">
    <property type="nucleotide sequence ID" value="NZ_JWIO01000029.1"/>
</dbReference>
<sequence length="244" mass="25174">MHEARNLGWADTPFGASRRPFPERMPLLAAVAVAGGADDPPMAVGAVYLRLPRACPLLVSDAALRFGFHALAVDDPAEIPAVVAMVDGLLVQARRRAVILAGHRLADDLARLAAAADGRPLRGITAVAAAWQDGASGRGLARLLDTSHGPHPTPATLPAVCAGYRLTGIPPDHDPATPGRGRSGSAGPAAAPDPLGQVLVRALAIALIAARVSGHYQWDDDLHLDTIVEAAAWDQTPATAGTEP</sequence>
<feature type="compositionally biased region" description="Low complexity" evidence="1">
    <location>
        <begin position="178"/>
        <end position="190"/>
    </location>
</feature>
<dbReference type="EMBL" id="JWIO01000029">
    <property type="protein sequence ID" value="KLL10578.1"/>
    <property type="molecule type" value="Genomic_DNA"/>
</dbReference>
<name>A0ABR5F1Q0_9ACTN</name>
<evidence type="ECO:0000256" key="1">
    <source>
        <dbReference type="SAM" id="MobiDB-lite"/>
    </source>
</evidence>
<evidence type="ECO:0000313" key="3">
    <source>
        <dbReference type="Proteomes" id="UP000035425"/>
    </source>
</evidence>
<gene>
    <name evidence="2" type="ORF">FrCorBMG51_17070</name>
</gene>
<keyword evidence="3" id="KW-1185">Reference proteome</keyword>
<protein>
    <submittedName>
        <fullName evidence="2">Uncharacterized protein</fullName>
    </submittedName>
</protein>
<accession>A0ABR5F1Q0</accession>